<keyword evidence="5" id="KW-1185">Reference proteome</keyword>
<gene>
    <name evidence="4" type="ORF">WJU16_10855</name>
</gene>
<evidence type="ECO:0000313" key="5">
    <source>
        <dbReference type="Proteomes" id="UP001485459"/>
    </source>
</evidence>
<dbReference type="Gene3D" id="2.60.120.1440">
    <property type="match status" value="1"/>
</dbReference>
<dbReference type="InterPro" id="IPR012373">
    <property type="entry name" value="Ferrdict_sens_TM"/>
</dbReference>
<dbReference type="PIRSF" id="PIRSF018266">
    <property type="entry name" value="FecR"/>
    <property type="match status" value="1"/>
</dbReference>
<dbReference type="InterPro" id="IPR006860">
    <property type="entry name" value="FecR"/>
</dbReference>
<organism evidence="4 5">
    <name type="scientific">Chitinophaga pollutisoli</name>
    <dbReference type="NCBI Taxonomy" id="3133966"/>
    <lineage>
        <taxon>Bacteria</taxon>
        <taxon>Pseudomonadati</taxon>
        <taxon>Bacteroidota</taxon>
        <taxon>Chitinophagia</taxon>
        <taxon>Chitinophagales</taxon>
        <taxon>Chitinophagaceae</taxon>
        <taxon>Chitinophaga</taxon>
    </lineage>
</organism>
<keyword evidence="1" id="KW-1133">Transmembrane helix</keyword>
<evidence type="ECO:0000259" key="2">
    <source>
        <dbReference type="Pfam" id="PF04773"/>
    </source>
</evidence>
<dbReference type="Proteomes" id="UP001485459">
    <property type="component" value="Chromosome"/>
</dbReference>
<evidence type="ECO:0000259" key="3">
    <source>
        <dbReference type="Pfam" id="PF16344"/>
    </source>
</evidence>
<keyword evidence="1" id="KW-0472">Membrane</keyword>
<sequence>MLSNEYMDTLIARDIEGTISGAEQRELADWLQEDPANQAYYEALKDTWDLAADAWTEVPEPDTAANWERFSQKIAVPEPAPLQVAHRGRGRWLAAAGVAAILATGIAFFLTQSDKTITLAATAEKQLFTLPDGSKVYLNRNSTLQYDERFAENNRNITLEGEAFFDVAPNAAHPFIVHAGASQTEVLGTSFGIKAYGEQPVRLNVVTGKVAFSNATRKSDALVLTAGHAAEVRAGKDPQAVTDTDPNFTSWKDNKLVFNHASLAATFSAMEEYFGITIHIEDSAIAGMEYMGTFSDPNLDSMMKVIAASTEVKIVEESKGVYKVSK</sequence>
<dbReference type="Pfam" id="PF04773">
    <property type="entry name" value="FecR"/>
    <property type="match status" value="1"/>
</dbReference>
<dbReference type="Pfam" id="PF16344">
    <property type="entry name" value="FecR_C"/>
    <property type="match status" value="1"/>
</dbReference>
<feature type="domain" description="Protein FecR C-terminal" evidence="3">
    <location>
        <begin position="255"/>
        <end position="320"/>
    </location>
</feature>
<evidence type="ECO:0000256" key="1">
    <source>
        <dbReference type="SAM" id="Phobius"/>
    </source>
</evidence>
<dbReference type="Gene3D" id="3.55.50.30">
    <property type="match status" value="1"/>
</dbReference>
<dbReference type="EMBL" id="CP149822">
    <property type="protein sequence ID" value="WZN43527.1"/>
    <property type="molecule type" value="Genomic_DNA"/>
</dbReference>
<dbReference type="PANTHER" id="PTHR30273:SF2">
    <property type="entry name" value="PROTEIN FECR"/>
    <property type="match status" value="1"/>
</dbReference>
<proteinExistence type="predicted"/>
<dbReference type="PANTHER" id="PTHR30273">
    <property type="entry name" value="PERIPLASMIC SIGNAL SENSOR AND SIGMA FACTOR ACTIVATOR FECR-RELATED"/>
    <property type="match status" value="1"/>
</dbReference>
<name>A0ABZ2YVU2_9BACT</name>
<reference evidence="5" key="1">
    <citation type="submission" date="2024-03" db="EMBL/GenBank/DDBJ databases">
        <title>Chitinophaga horti sp. nov., isolated from garden soil.</title>
        <authorList>
            <person name="Lee D.S."/>
            <person name="Han D.M."/>
            <person name="Baek J.H."/>
            <person name="Choi D.G."/>
            <person name="Jeon J.H."/>
            <person name="Jeon C.O."/>
        </authorList>
    </citation>
    <scope>NUCLEOTIDE SEQUENCE [LARGE SCALE GENOMIC DNA]</scope>
    <source>
        <strain evidence="5">GPA1</strain>
    </source>
</reference>
<keyword evidence="1" id="KW-0812">Transmembrane</keyword>
<protein>
    <submittedName>
        <fullName evidence="4">FecR domain-containing protein</fullName>
    </submittedName>
</protein>
<evidence type="ECO:0000313" key="4">
    <source>
        <dbReference type="EMBL" id="WZN43527.1"/>
    </source>
</evidence>
<dbReference type="RefSeq" id="WP_341838333.1">
    <property type="nucleotide sequence ID" value="NZ_CP149822.1"/>
</dbReference>
<feature type="transmembrane region" description="Helical" evidence="1">
    <location>
        <begin position="92"/>
        <end position="110"/>
    </location>
</feature>
<dbReference type="InterPro" id="IPR032508">
    <property type="entry name" value="FecR_C"/>
</dbReference>
<accession>A0ABZ2YVU2</accession>
<feature type="domain" description="FecR protein" evidence="2">
    <location>
        <begin position="121"/>
        <end position="210"/>
    </location>
</feature>